<evidence type="ECO:0000313" key="3">
    <source>
        <dbReference type="Proteomes" id="UP000034805"/>
    </source>
</evidence>
<dbReference type="Gene3D" id="3.40.30.10">
    <property type="entry name" value="Glutaredoxin"/>
    <property type="match status" value="2"/>
</dbReference>
<dbReference type="GO" id="GO:0034976">
    <property type="term" value="P:response to endoplasmic reticulum stress"/>
    <property type="evidence" value="ECO:0007669"/>
    <property type="project" value="TreeGrafter"/>
</dbReference>
<comment type="similarity">
    <text evidence="1">Belongs to the protein disulfide isomerase family.</text>
</comment>
<protein>
    <submittedName>
        <fullName evidence="2">Endoplasmic reticulum resident protein 27-like</fullName>
    </submittedName>
</protein>
<reference evidence="2 3" key="1">
    <citation type="submission" date="2015-08" db="EMBL/GenBank/DDBJ databases">
        <title>The genome of the Asian arowana (Scleropages formosus).</title>
        <authorList>
            <person name="Tan M.H."/>
            <person name="Gan H.M."/>
            <person name="Croft L.J."/>
            <person name="Austin C.M."/>
        </authorList>
    </citation>
    <scope>NUCLEOTIDE SEQUENCE [LARGE SCALE GENOMIC DNA]</scope>
    <source>
        <strain evidence="2">Aro1</strain>
    </source>
</reference>
<sequence>SAITRLSDVSAAEAFIDSSEVVIIGFFESEDSVGYKEFAVAVSDVKDIPVALCGEREVWSIYNISSDTISIFRKADLHQENLQLSDVKKLDSDGLKRFFSINELRYITEYNAVVRYQHTGVLSNIQNFYMHLSQSMTLFAPTVLLCCAYTMDMGLFNSEVKTHLLLLANRGSKNFSELKDKMRALAPEFTGKFLFVLVDGAVKSNERALGYFDLKPNDLPRVGIYDVGLDRSWLLPPGKITTVRVREFCNSFLQGELQVRPWRWGAFI</sequence>
<dbReference type="GO" id="GO:0006457">
    <property type="term" value="P:protein folding"/>
    <property type="evidence" value="ECO:0007669"/>
    <property type="project" value="TreeGrafter"/>
</dbReference>
<evidence type="ECO:0000313" key="2">
    <source>
        <dbReference type="EMBL" id="KPP60426.1"/>
    </source>
</evidence>
<dbReference type="CDD" id="cd02981">
    <property type="entry name" value="PDI_b_family"/>
    <property type="match status" value="1"/>
</dbReference>
<comment type="caution">
    <text evidence="2">The sequence shown here is derived from an EMBL/GenBank/DDBJ whole genome shotgun (WGS) entry which is preliminary data.</text>
</comment>
<dbReference type="PANTHER" id="PTHR18929:SF253">
    <property type="entry name" value="ENDOPLASMIC RETICULUM RESIDENT PROTEIN 27"/>
    <property type="match status" value="1"/>
</dbReference>
<accession>A0A0P7U1B8</accession>
<dbReference type="GO" id="GO:0005783">
    <property type="term" value="C:endoplasmic reticulum"/>
    <property type="evidence" value="ECO:0007669"/>
    <property type="project" value="TreeGrafter"/>
</dbReference>
<gene>
    <name evidence="2" type="ORF">Z043_121581</name>
</gene>
<dbReference type="AlphaFoldDB" id="A0A0P7U1B8"/>
<dbReference type="InterPro" id="IPR036249">
    <property type="entry name" value="Thioredoxin-like_sf"/>
</dbReference>
<dbReference type="EMBL" id="JARO02010775">
    <property type="protein sequence ID" value="KPP60426.1"/>
    <property type="molecule type" value="Genomic_DNA"/>
</dbReference>
<dbReference type="SUPFAM" id="SSF52833">
    <property type="entry name" value="Thioredoxin-like"/>
    <property type="match status" value="2"/>
</dbReference>
<dbReference type="GO" id="GO:0003756">
    <property type="term" value="F:protein disulfide isomerase activity"/>
    <property type="evidence" value="ECO:0007669"/>
    <property type="project" value="TreeGrafter"/>
</dbReference>
<dbReference type="PANTHER" id="PTHR18929">
    <property type="entry name" value="PROTEIN DISULFIDE ISOMERASE"/>
    <property type="match status" value="1"/>
</dbReference>
<dbReference type="CDD" id="cd02982">
    <property type="entry name" value="PDI_b'_family"/>
    <property type="match status" value="1"/>
</dbReference>
<feature type="non-terminal residue" evidence="2">
    <location>
        <position position="1"/>
    </location>
</feature>
<name>A0A0P7U1B8_SCLFO</name>
<evidence type="ECO:0000256" key="1">
    <source>
        <dbReference type="ARBA" id="ARBA00006347"/>
    </source>
</evidence>
<dbReference type="Proteomes" id="UP000034805">
    <property type="component" value="Unassembled WGS sequence"/>
</dbReference>
<proteinExistence type="inferred from homology"/>
<organism evidence="2 3">
    <name type="scientific">Scleropages formosus</name>
    <name type="common">Asian bonytongue</name>
    <name type="synonym">Osteoglossum formosum</name>
    <dbReference type="NCBI Taxonomy" id="113540"/>
    <lineage>
        <taxon>Eukaryota</taxon>
        <taxon>Metazoa</taxon>
        <taxon>Chordata</taxon>
        <taxon>Craniata</taxon>
        <taxon>Vertebrata</taxon>
        <taxon>Euteleostomi</taxon>
        <taxon>Actinopterygii</taxon>
        <taxon>Neopterygii</taxon>
        <taxon>Teleostei</taxon>
        <taxon>Osteoglossocephala</taxon>
        <taxon>Osteoglossomorpha</taxon>
        <taxon>Osteoglossiformes</taxon>
        <taxon>Osteoglossidae</taxon>
        <taxon>Scleropages</taxon>
    </lineage>
</organism>
<dbReference type="Pfam" id="PF13848">
    <property type="entry name" value="Thioredoxin_6"/>
    <property type="match status" value="2"/>
</dbReference>